<dbReference type="SFLD" id="SFLDG01129">
    <property type="entry name" value="C1.5:_HAD__Beta-PGM__Phosphata"/>
    <property type="match status" value="1"/>
</dbReference>
<dbReference type="PANTHER" id="PTHR47478">
    <property type="match status" value="1"/>
</dbReference>
<dbReference type="AlphaFoldDB" id="A0A239A322"/>
<dbReference type="InterPro" id="IPR036412">
    <property type="entry name" value="HAD-like_sf"/>
</dbReference>
<organism evidence="1 2">
    <name type="scientific">Actinomadura mexicana</name>
    <dbReference type="NCBI Taxonomy" id="134959"/>
    <lineage>
        <taxon>Bacteria</taxon>
        <taxon>Bacillati</taxon>
        <taxon>Actinomycetota</taxon>
        <taxon>Actinomycetes</taxon>
        <taxon>Streptosporangiales</taxon>
        <taxon>Thermomonosporaceae</taxon>
        <taxon>Actinomadura</taxon>
    </lineage>
</organism>
<reference evidence="2" key="1">
    <citation type="submission" date="2017-06" db="EMBL/GenBank/DDBJ databases">
        <authorList>
            <person name="Varghese N."/>
            <person name="Submissions S."/>
        </authorList>
    </citation>
    <scope>NUCLEOTIDE SEQUENCE [LARGE SCALE GENOMIC DNA]</scope>
    <source>
        <strain evidence="2">DSM 44485</strain>
    </source>
</reference>
<dbReference type="OrthoDB" id="3680851at2"/>
<dbReference type="GO" id="GO:0016787">
    <property type="term" value="F:hydrolase activity"/>
    <property type="evidence" value="ECO:0007669"/>
    <property type="project" value="UniProtKB-KW"/>
</dbReference>
<dbReference type="Gene3D" id="1.20.120.1600">
    <property type="match status" value="1"/>
</dbReference>
<dbReference type="InterPro" id="IPR052550">
    <property type="entry name" value="Pyrimidine_5'-ntase_YjjG"/>
</dbReference>
<sequence>MIEAVLWDVDDTIFDFTGSERAGLLRHFAAEGLPSDQAALDRWHQITRLGHRRLAAGLVTYEQQRRARVRTFVERPLSDTEADAWHGRYEARFEAAWSAFPDVAAVLNTLPYRNGILSNSSTVHQERRMTALGLRHHFEVLLCSDRLGCAKPDPEAFLAACTAFNLPLAHVAYIGDKLDVDAVGAHNAGLRAIWLDRARTATPAPAGIHRISTLTGLSALLAAC</sequence>
<dbReference type="Gene3D" id="3.40.50.1000">
    <property type="entry name" value="HAD superfamily/HAD-like"/>
    <property type="match status" value="1"/>
</dbReference>
<protein>
    <submittedName>
        <fullName evidence="1">Putative hydrolase of the HAD superfamily</fullName>
    </submittedName>
</protein>
<dbReference type="NCBIfam" id="TIGR01549">
    <property type="entry name" value="HAD-SF-IA-v1"/>
    <property type="match status" value="1"/>
</dbReference>
<gene>
    <name evidence="1" type="ORF">SAMN06265355_108123</name>
</gene>
<dbReference type="NCBIfam" id="TIGR01509">
    <property type="entry name" value="HAD-SF-IA-v3"/>
    <property type="match status" value="1"/>
</dbReference>
<keyword evidence="2" id="KW-1185">Reference proteome</keyword>
<dbReference type="InterPro" id="IPR023214">
    <property type="entry name" value="HAD_sf"/>
</dbReference>
<dbReference type="SFLD" id="SFLDS00003">
    <property type="entry name" value="Haloacid_Dehalogenase"/>
    <property type="match status" value="1"/>
</dbReference>
<keyword evidence="1" id="KW-0378">Hydrolase</keyword>
<dbReference type="SUPFAM" id="SSF56784">
    <property type="entry name" value="HAD-like"/>
    <property type="match status" value="1"/>
</dbReference>
<dbReference type="Proteomes" id="UP000198420">
    <property type="component" value="Unassembled WGS sequence"/>
</dbReference>
<accession>A0A239A322</accession>
<dbReference type="RefSeq" id="WP_089313579.1">
    <property type="nucleotide sequence ID" value="NZ_FZNP01000008.1"/>
</dbReference>
<name>A0A239A322_9ACTN</name>
<dbReference type="PANTHER" id="PTHR47478:SF1">
    <property type="entry name" value="PYRIMIDINE 5'-NUCLEOTIDASE YJJG"/>
    <property type="match status" value="1"/>
</dbReference>
<evidence type="ECO:0000313" key="2">
    <source>
        <dbReference type="Proteomes" id="UP000198420"/>
    </source>
</evidence>
<proteinExistence type="predicted"/>
<dbReference type="EMBL" id="FZNP01000008">
    <property type="protein sequence ID" value="SNR89303.1"/>
    <property type="molecule type" value="Genomic_DNA"/>
</dbReference>
<dbReference type="InterPro" id="IPR006439">
    <property type="entry name" value="HAD-SF_hydro_IA"/>
</dbReference>
<evidence type="ECO:0000313" key="1">
    <source>
        <dbReference type="EMBL" id="SNR89303.1"/>
    </source>
</evidence>
<dbReference type="PRINTS" id="PR00413">
    <property type="entry name" value="HADHALOGNASE"/>
</dbReference>
<dbReference type="Pfam" id="PF00702">
    <property type="entry name" value="Hydrolase"/>
    <property type="match status" value="1"/>
</dbReference>